<name>A0A369AHM0_9FIRM</name>
<dbReference type="OrthoDB" id="2843813at2"/>
<dbReference type="AlphaFoldDB" id="A0A369AHM0"/>
<dbReference type="Proteomes" id="UP000253034">
    <property type="component" value="Unassembled WGS sequence"/>
</dbReference>
<gene>
    <name evidence="1" type="ORF">DFR58_1414</name>
</gene>
<dbReference type="RefSeq" id="WP_114300129.1">
    <property type="nucleotide sequence ID" value="NZ_QPJT01000041.1"/>
</dbReference>
<sequence>MNLLENGFDSLKKCIIGLKQAATMLETNPDYEFLLKDITINLHHSTETLFKALVMKYNPYLIYADVNKYLKQEVENLWSVSKRNSCESTIQFLDAIHCVIVAYSLSIDKETYNRLKRLNDTRNDLTHYTFTFPPKEMENRIALLLPELFRIYAKCIPEFEPFAKANHIYTDTEVLTEAAEILNLNLALNLKRRWLKAKTICNYLMAHPDKIQAIFNKKKENEKYIKCPCCEKSLLFITSNYIASVTDVRLLGACEYCSLEINQNDGKFFCSILEIDEEITEETLNNCILKNLSSVITITRSNMQKDIQSILDEYRTEIVPLINTGINSLAEAMKISYQYLVDDMCVYMAKSYFEDNIYYNNDVVEQDSIDDDFTIEIAFSDLENYLEINEYNENIYEPFITVSNRIKDLNNNLFEIMISFVSGEYLSYHAAMYLDYDGEENDVEYTIEIKIDKCDIETIKKLLV</sequence>
<protein>
    <submittedName>
        <fullName evidence="1">Uncharacterized protein</fullName>
    </submittedName>
</protein>
<accession>A0A369AHM0</accession>
<evidence type="ECO:0000313" key="2">
    <source>
        <dbReference type="Proteomes" id="UP000253034"/>
    </source>
</evidence>
<reference evidence="1 2" key="1">
    <citation type="submission" date="2018-07" db="EMBL/GenBank/DDBJ databases">
        <title>Genomic Encyclopedia of Type Strains, Phase IV (KMG-IV): sequencing the most valuable type-strain genomes for metagenomic binning, comparative biology and taxonomic classification.</title>
        <authorList>
            <person name="Goeker M."/>
        </authorList>
    </citation>
    <scope>NUCLEOTIDE SEQUENCE [LARGE SCALE GENOMIC DNA]</scope>
    <source>
        <strain evidence="1 2">DSM 27016</strain>
    </source>
</reference>
<comment type="caution">
    <text evidence="1">The sequence shown here is derived from an EMBL/GenBank/DDBJ whole genome shotgun (WGS) entry which is preliminary data.</text>
</comment>
<dbReference type="EMBL" id="QPJT01000041">
    <property type="protein sequence ID" value="RCX08661.1"/>
    <property type="molecule type" value="Genomic_DNA"/>
</dbReference>
<keyword evidence="2" id="KW-1185">Reference proteome</keyword>
<evidence type="ECO:0000313" key="1">
    <source>
        <dbReference type="EMBL" id="RCX08661.1"/>
    </source>
</evidence>
<organism evidence="1 2">
    <name type="scientific">Anaerobacterium chartisolvens</name>
    <dbReference type="NCBI Taxonomy" id="1297424"/>
    <lineage>
        <taxon>Bacteria</taxon>
        <taxon>Bacillati</taxon>
        <taxon>Bacillota</taxon>
        <taxon>Clostridia</taxon>
        <taxon>Eubacteriales</taxon>
        <taxon>Oscillospiraceae</taxon>
        <taxon>Anaerobacterium</taxon>
    </lineage>
</organism>
<proteinExistence type="predicted"/>